<dbReference type="RefSeq" id="WP_007208032.1">
    <property type="nucleotide sequence ID" value="NZ_GL622241.1"/>
</dbReference>
<accession>E6LF73</accession>
<keyword evidence="9 14" id="KW-0443">Lipid metabolism</keyword>
<dbReference type="NCBIfam" id="NF033480">
    <property type="entry name" value="bifunc_MprF"/>
    <property type="match status" value="1"/>
</dbReference>
<dbReference type="InterPro" id="IPR024320">
    <property type="entry name" value="LPG_synthase_C"/>
</dbReference>
<comment type="similarity">
    <text evidence="2 14">Belongs to the LPG synthase family.</text>
</comment>
<dbReference type="GO" id="GO:0005886">
    <property type="term" value="C:plasma membrane"/>
    <property type="evidence" value="ECO:0007669"/>
    <property type="project" value="UniProtKB-SubCell"/>
</dbReference>
<evidence type="ECO:0000256" key="10">
    <source>
        <dbReference type="ARBA" id="ARBA00023136"/>
    </source>
</evidence>
<sequence>MKKAIQVINKHAKFLKGMFILIVSVLVVAQLLSIFNSLSIDKFQSILDNVSWWKFVIILLVGLLSIVPMTGYDFTLKKMVQLDYSKRYIFEASWIINTINNLAGFGGLVSVGLRNEFFRKGAKDQRIIGALTKILVFVLSGLSIYSLFFFVLTQFFALSDYVKQYWIWLLGAGLYFPIVFLIARRKKDGLLTGLSLENRWRLIGTSFFEWTGMIVTFSVIGYFLDSPIPLNDSIPLFIAATVIGIVSMIPGGLGSFDVMIILGFSSMGLPRETVVLWLLLYRVAYYFLPFLLGALLFSKHLFTKLDEKYNSVPSQLAVELFHKLIVGLLYFSGMLMILVATIPEAFTTNKWLEHLNPFRLHIIAQFPSILLGFSLLIMGRGMAARVKRAYWPTIILLVVTIFYAFITDFSLFTVSYFVLLLILVIVSKSELYREQLVYSWEWLTMDGLIYGILTVLYLIIGFYNLPSFSNHFQRHHILRPGSFLLFPSEKAWFSGFIAIMVVIVFLSLFTRYLRGEKKKVGTALNEAVASQILTTYGGNIDSELIFLRDKEMYTYYKDDEPTVFLQFRTINNKCIVMGNPSGKKDDFTAALKAFIFDCDVLGYLPVFYEVSEKTVLTMHEFGYDFIKMGEEALVDLQSFSLAGKKQRGARSLMNRLTKEGYAFEVVQPPFSAENMQALKAISDSWLEGRKEKGFSLGFFDEAYLQRNPIALVKNQAGEIVSFANIIPTYTKESATIDLMRHHKENAPAGSMDFLFIHLFEYLKEEDIQYFNLGMAPLSNVGKYRSSFIQERIAAFVYEFGSELYSFQGLREYKSKYASLWNPRYTLYSRDSWILYVIIALLIVDNQKNDDSLKK</sequence>
<dbReference type="GO" id="GO:0050071">
    <property type="term" value="F:phosphatidylglycerol lysyltransferase activity"/>
    <property type="evidence" value="ECO:0007669"/>
    <property type="project" value="UniProtKB-EC"/>
</dbReference>
<evidence type="ECO:0000256" key="1">
    <source>
        <dbReference type="ARBA" id="ARBA00004651"/>
    </source>
</evidence>
<dbReference type="InterPro" id="IPR022791">
    <property type="entry name" value="L-PG_synthase/AglD"/>
</dbReference>
<feature type="transmembrane region" description="Helical" evidence="14">
    <location>
        <begin position="134"/>
        <end position="159"/>
    </location>
</feature>
<feature type="transmembrane region" description="Helical" evidence="14">
    <location>
        <begin position="320"/>
        <end position="342"/>
    </location>
</feature>
<feature type="transmembrane region" description="Helical" evidence="14">
    <location>
        <begin position="18"/>
        <end position="40"/>
    </location>
</feature>
<dbReference type="GO" id="GO:0006629">
    <property type="term" value="P:lipid metabolic process"/>
    <property type="evidence" value="ECO:0007669"/>
    <property type="project" value="UniProtKB-KW"/>
</dbReference>
<comment type="caution">
    <text evidence="16">The sequence shown here is derived from an EMBL/GenBank/DDBJ whole genome shotgun (WGS) entry which is preliminary data.</text>
</comment>
<keyword evidence="8 14" id="KW-1133">Transmembrane helix</keyword>
<keyword evidence="6 14" id="KW-0808">Transferase</keyword>
<evidence type="ECO:0000256" key="12">
    <source>
        <dbReference type="ARBA" id="ARBA00031899"/>
    </source>
</evidence>
<evidence type="ECO:0000313" key="17">
    <source>
        <dbReference type="Proteomes" id="UP000010296"/>
    </source>
</evidence>
<feature type="transmembrane region" description="Helical" evidence="14">
    <location>
        <begin position="362"/>
        <end position="382"/>
    </location>
</feature>
<gene>
    <name evidence="14" type="primary">mprF</name>
    <name evidence="16" type="ORF">HMPREF9088_1013</name>
</gene>
<evidence type="ECO:0000256" key="9">
    <source>
        <dbReference type="ARBA" id="ARBA00023098"/>
    </source>
</evidence>
<feature type="domain" description="Phosphatidylglycerol lysyltransferase C-terminal" evidence="15">
    <location>
        <begin position="532"/>
        <end position="827"/>
    </location>
</feature>
<comment type="function">
    <text evidence="14">Catalyzes the transfer of a lysyl group from L-lysyl-tRNA(Lys) to membrane-bound phosphatidylglycerol (PG), which produces lysylphosphatidylglycerol (LPG), a major component of the bacterial membrane with a positive net charge. LPG synthesis contributes to bacterial virulence as it is involved in the resistance mechanism against cationic antimicrobial peptides (CAMP) produces by the host's immune system (defensins, cathelicidins) and by the competing microorganisms.</text>
</comment>
<evidence type="ECO:0000256" key="8">
    <source>
        <dbReference type="ARBA" id="ARBA00022989"/>
    </source>
</evidence>
<dbReference type="STRING" id="888064.HMPREF9088_1013"/>
<evidence type="ECO:0000256" key="7">
    <source>
        <dbReference type="ARBA" id="ARBA00022692"/>
    </source>
</evidence>
<name>E6LF73_ENTI1</name>
<dbReference type="GO" id="GO:0046677">
    <property type="term" value="P:response to antibiotic"/>
    <property type="evidence" value="ECO:0007669"/>
    <property type="project" value="UniProtKB-KW"/>
</dbReference>
<proteinExistence type="inferred from homology"/>
<evidence type="ECO:0000256" key="5">
    <source>
        <dbReference type="ARBA" id="ARBA00022475"/>
    </source>
</evidence>
<feature type="transmembrane region" description="Helical" evidence="14">
    <location>
        <begin position="165"/>
        <end position="183"/>
    </location>
</feature>
<keyword evidence="11 14" id="KW-0046">Antibiotic resistance</keyword>
<dbReference type="eggNOG" id="COG0392">
    <property type="taxonomic scope" value="Bacteria"/>
</dbReference>
<dbReference type="AlphaFoldDB" id="E6LF73"/>
<keyword evidence="10 14" id="KW-0472">Membrane</keyword>
<dbReference type="Proteomes" id="UP000010296">
    <property type="component" value="Unassembled WGS sequence"/>
</dbReference>
<evidence type="ECO:0000256" key="14">
    <source>
        <dbReference type="RuleBase" id="RU363042"/>
    </source>
</evidence>
<dbReference type="EC" id="2.3.2.3" evidence="3 14"/>
<keyword evidence="17" id="KW-1185">Reference proteome</keyword>
<keyword evidence="7 14" id="KW-0812">Transmembrane</keyword>
<evidence type="ECO:0000256" key="13">
    <source>
        <dbReference type="ARBA" id="ARBA00047540"/>
    </source>
</evidence>
<dbReference type="OrthoDB" id="145485at2"/>
<feature type="transmembrane region" description="Helical" evidence="14">
    <location>
        <begin position="394"/>
        <end position="426"/>
    </location>
</feature>
<feature type="transmembrane region" description="Helical" evidence="14">
    <location>
        <begin position="491"/>
        <end position="509"/>
    </location>
</feature>
<dbReference type="SUPFAM" id="SSF55729">
    <property type="entry name" value="Acyl-CoA N-acyltransferases (Nat)"/>
    <property type="match status" value="1"/>
</dbReference>
<feature type="transmembrane region" description="Helical" evidence="14">
    <location>
        <begin position="274"/>
        <end position="297"/>
    </location>
</feature>
<dbReference type="eggNOG" id="COG2898">
    <property type="taxonomic scope" value="Bacteria"/>
</dbReference>
<feature type="transmembrane region" description="Helical" evidence="14">
    <location>
        <begin position="203"/>
        <end position="224"/>
    </location>
</feature>
<evidence type="ECO:0000259" key="15">
    <source>
        <dbReference type="Pfam" id="PF09924"/>
    </source>
</evidence>
<feature type="transmembrane region" description="Helical" evidence="14">
    <location>
        <begin position="447"/>
        <end position="465"/>
    </location>
</feature>
<dbReference type="InterPro" id="IPR051211">
    <property type="entry name" value="PG_lysyltransferase"/>
</dbReference>
<evidence type="ECO:0000256" key="4">
    <source>
        <dbReference type="ARBA" id="ARBA00021546"/>
    </source>
</evidence>
<feature type="transmembrane region" description="Helical" evidence="14">
    <location>
        <begin position="236"/>
        <end position="262"/>
    </location>
</feature>
<dbReference type="InterPro" id="IPR016181">
    <property type="entry name" value="Acyl_CoA_acyltransferase"/>
</dbReference>
<dbReference type="PANTHER" id="PTHR34697:SF2">
    <property type="entry name" value="PHOSPHATIDYLGLYCEROL LYSYLTRANSFERASE"/>
    <property type="match status" value="1"/>
</dbReference>
<evidence type="ECO:0000256" key="11">
    <source>
        <dbReference type="ARBA" id="ARBA00023251"/>
    </source>
</evidence>
<feature type="transmembrane region" description="Helical" evidence="14">
    <location>
        <begin position="52"/>
        <end position="72"/>
    </location>
</feature>
<comment type="subcellular location">
    <subcellularLocation>
        <location evidence="1 14">Cell membrane</location>
        <topology evidence="1 14">Multi-pass membrane protein</topology>
    </subcellularLocation>
</comment>
<evidence type="ECO:0000256" key="2">
    <source>
        <dbReference type="ARBA" id="ARBA00008627"/>
    </source>
</evidence>
<keyword evidence="5" id="KW-1003">Cell membrane</keyword>
<evidence type="ECO:0000313" key="16">
    <source>
        <dbReference type="EMBL" id="EFU74100.1"/>
    </source>
</evidence>
<reference evidence="16 17" key="1">
    <citation type="submission" date="2010-12" db="EMBL/GenBank/DDBJ databases">
        <authorList>
            <person name="Muzny D."/>
            <person name="Qin X."/>
            <person name="Deng J."/>
            <person name="Jiang H."/>
            <person name="Liu Y."/>
            <person name="Qu J."/>
            <person name="Song X.-Z."/>
            <person name="Zhang L."/>
            <person name="Thornton R."/>
            <person name="Coyle M."/>
            <person name="Francisco L."/>
            <person name="Jackson L."/>
            <person name="Javaid M."/>
            <person name="Korchina V."/>
            <person name="Kovar C."/>
            <person name="Mata R."/>
            <person name="Mathew T."/>
            <person name="Ngo R."/>
            <person name="Nguyen L."/>
            <person name="Nguyen N."/>
            <person name="Okwuonu G."/>
            <person name="Ongeri F."/>
            <person name="Pham C."/>
            <person name="Simmons D."/>
            <person name="Wilczek-Boney K."/>
            <person name="Hale W."/>
            <person name="Jakkamsetti A."/>
            <person name="Pham P."/>
            <person name="Ruth R."/>
            <person name="San Lucas F."/>
            <person name="Warren J."/>
            <person name="Zhang J."/>
            <person name="Zhao Z."/>
            <person name="Zhou C."/>
            <person name="Zhu D."/>
            <person name="Lee S."/>
            <person name="Bess C."/>
            <person name="Blankenburg K."/>
            <person name="Forbes L."/>
            <person name="Fu Q."/>
            <person name="Gubbala S."/>
            <person name="Hirani K."/>
            <person name="Jayaseelan J.C."/>
            <person name="Lara F."/>
            <person name="Munidasa M."/>
            <person name="Palculict T."/>
            <person name="Patil S."/>
            <person name="Pu L.-L."/>
            <person name="Saada N."/>
            <person name="Tang L."/>
            <person name="Weissenberger G."/>
            <person name="Zhu Y."/>
            <person name="Hemphill L."/>
            <person name="Shang Y."/>
            <person name="Youmans B."/>
            <person name="Ayvaz T."/>
            <person name="Ross M."/>
            <person name="Santibanez J."/>
            <person name="Aqrawi P."/>
            <person name="Gross S."/>
            <person name="Joshi V."/>
            <person name="Fowler G."/>
            <person name="Nazareth L."/>
            <person name="Reid J."/>
            <person name="Worley K."/>
            <person name="Petrosino J."/>
            <person name="Highlander S."/>
            <person name="Gibbs R."/>
        </authorList>
    </citation>
    <scope>NUCLEOTIDE SEQUENCE [LARGE SCALE GENOMIC DNA]</scope>
    <source>
        <strain evidence="17">DSM 15952 / CCUG 50447 / LMG 22039 / TP 1.5</strain>
    </source>
</reference>
<protein>
    <recommendedName>
        <fullName evidence="4 14">Phosphatidylglycerol lysyltransferase</fullName>
        <ecNumber evidence="3 14">2.3.2.3</ecNumber>
    </recommendedName>
    <alternativeName>
        <fullName evidence="12 14">Lysylphosphatidylglycerol synthase</fullName>
    </alternativeName>
</protein>
<dbReference type="Pfam" id="PF03706">
    <property type="entry name" value="LPG_synthase_TM"/>
    <property type="match status" value="1"/>
</dbReference>
<comment type="catalytic activity">
    <reaction evidence="13 14">
        <text>L-lysyl-tRNA(Lys) + a 1,2-diacyl-sn-glycero-3-phospho-(1'-sn-glycerol) = a 1,2-diacyl-sn-glycero-3-phospho-1'-(3'-O-L-lysyl)-sn-glycerol + tRNA(Lys)</text>
        <dbReference type="Rhea" id="RHEA:10668"/>
        <dbReference type="Rhea" id="RHEA-COMP:9696"/>
        <dbReference type="Rhea" id="RHEA-COMP:9697"/>
        <dbReference type="ChEBI" id="CHEBI:64716"/>
        <dbReference type="ChEBI" id="CHEBI:75792"/>
        <dbReference type="ChEBI" id="CHEBI:78442"/>
        <dbReference type="ChEBI" id="CHEBI:78529"/>
        <dbReference type="EC" id="2.3.2.3"/>
    </reaction>
</comment>
<organism evidence="16 17">
    <name type="scientific">Enterococcus italicus (strain DSM 15952 / CCUG 50447 / LMG 22039 / TP 1.5)</name>
    <dbReference type="NCBI Taxonomy" id="888064"/>
    <lineage>
        <taxon>Bacteria</taxon>
        <taxon>Bacillati</taxon>
        <taxon>Bacillota</taxon>
        <taxon>Bacilli</taxon>
        <taxon>Lactobacillales</taxon>
        <taxon>Enterococcaceae</taxon>
        <taxon>Enterococcus</taxon>
    </lineage>
</organism>
<dbReference type="GO" id="GO:0055091">
    <property type="term" value="P:phospholipid homeostasis"/>
    <property type="evidence" value="ECO:0007669"/>
    <property type="project" value="TreeGrafter"/>
</dbReference>
<dbReference type="Pfam" id="PF09924">
    <property type="entry name" value="LPG_synthase_C"/>
    <property type="match status" value="1"/>
</dbReference>
<dbReference type="HOGENOM" id="CLU_008255_7_1_9"/>
<dbReference type="PANTHER" id="PTHR34697">
    <property type="entry name" value="PHOSPHATIDYLGLYCEROL LYSYLTRANSFERASE"/>
    <property type="match status" value="1"/>
</dbReference>
<evidence type="ECO:0000256" key="6">
    <source>
        <dbReference type="ARBA" id="ARBA00022679"/>
    </source>
</evidence>
<feature type="transmembrane region" description="Helical" evidence="14">
    <location>
        <begin position="92"/>
        <end position="113"/>
    </location>
</feature>
<evidence type="ECO:0000256" key="3">
    <source>
        <dbReference type="ARBA" id="ARBA00012014"/>
    </source>
</evidence>
<dbReference type="EMBL" id="AEPV01000037">
    <property type="protein sequence ID" value="EFU74100.1"/>
    <property type="molecule type" value="Genomic_DNA"/>
</dbReference>